<reference evidence="5 6" key="1">
    <citation type="submission" date="2020-05" db="EMBL/GenBank/DDBJ databases">
        <title>MicrobeNet Type strains.</title>
        <authorList>
            <person name="Nicholson A.C."/>
        </authorList>
    </citation>
    <scope>NUCLEOTIDE SEQUENCE [LARGE SCALE GENOMIC DNA]</scope>
    <source>
        <strain evidence="5 6">JCM 3224</strain>
    </source>
</reference>
<evidence type="ECO:0000256" key="3">
    <source>
        <dbReference type="ARBA" id="ARBA00023163"/>
    </source>
</evidence>
<proteinExistence type="predicted"/>
<keyword evidence="3" id="KW-0804">Transcription</keyword>
<evidence type="ECO:0000259" key="4">
    <source>
        <dbReference type="PROSITE" id="PS01124"/>
    </source>
</evidence>
<dbReference type="AlphaFoldDB" id="A0A849CGG4"/>
<dbReference type="InterPro" id="IPR009057">
    <property type="entry name" value="Homeodomain-like_sf"/>
</dbReference>
<dbReference type="EMBL" id="JABELX010000032">
    <property type="protein sequence ID" value="NNH75975.1"/>
    <property type="molecule type" value="Genomic_DNA"/>
</dbReference>
<name>A0A849CGG4_9NOCA</name>
<dbReference type="GO" id="GO:0005829">
    <property type="term" value="C:cytosol"/>
    <property type="evidence" value="ECO:0007669"/>
    <property type="project" value="TreeGrafter"/>
</dbReference>
<dbReference type="PANTHER" id="PTHR47894">
    <property type="entry name" value="HTH-TYPE TRANSCRIPTIONAL REGULATOR GADX"/>
    <property type="match status" value="1"/>
</dbReference>
<keyword evidence="1" id="KW-0805">Transcription regulation</keyword>
<dbReference type="PANTHER" id="PTHR47894:SF1">
    <property type="entry name" value="HTH-TYPE TRANSCRIPTIONAL REGULATOR VQSM"/>
    <property type="match status" value="1"/>
</dbReference>
<keyword evidence="6" id="KW-1185">Reference proteome</keyword>
<evidence type="ECO:0000256" key="1">
    <source>
        <dbReference type="ARBA" id="ARBA00023015"/>
    </source>
</evidence>
<keyword evidence="2" id="KW-0238">DNA-binding</keyword>
<dbReference type="RefSeq" id="WP_169815210.1">
    <property type="nucleotide sequence ID" value="NZ_JABELX010000032.1"/>
</dbReference>
<dbReference type="InterPro" id="IPR018060">
    <property type="entry name" value="HTH_AraC"/>
</dbReference>
<comment type="caution">
    <text evidence="5">The sequence shown here is derived from an EMBL/GenBank/DDBJ whole genome shotgun (WGS) entry which is preliminary data.</text>
</comment>
<gene>
    <name evidence="5" type="ORF">HLB23_40035</name>
</gene>
<accession>A0A849CGG4</accession>
<feature type="domain" description="HTH araC/xylS-type" evidence="4">
    <location>
        <begin position="262"/>
        <end position="339"/>
    </location>
</feature>
<dbReference type="Pfam" id="PF12625">
    <property type="entry name" value="Arabinose_bd"/>
    <property type="match status" value="1"/>
</dbReference>
<evidence type="ECO:0000256" key="2">
    <source>
        <dbReference type="ARBA" id="ARBA00023125"/>
    </source>
</evidence>
<dbReference type="GO" id="GO:0000976">
    <property type="term" value="F:transcription cis-regulatory region binding"/>
    <property type="evidence" value="ECO:0007669"/>
    <property type="project" value="TreeGrafter"/>
</dbReference>
<dbReference type="PROSITE" id="PS01124">
    <property type="entry name" value="HTH_ARAC_FAMILY_2"/>
    <property type="match status" value="1"/>
</dbReference>
<evidence type="ECO:0000313" key="6">
    <source>
        <dbReference type="Proteomes" id="UP000586827"/>
    </source>
</evidence>
<dbReference type="SUPFAM" id="SSF46689">
    <property type="entry name" value="Homeodomain-like"/>
    <property type="match status" value="1"/>
</dbReference>
<dbReference type="Gene3D" id="1.10.10.60">
    <property type="entry name" value="Homeodomain-like"/>
    <property type="match status" value="1"/>
</dbReference>
<protein>
    <submittedName>
        <fullName evidence="5">AraC family transcriptional regulator</fullName>
    </submittedName>
</protein>
<dbReference type="InterPro" id="IPR032687">
    <property type="entry name" value="AraC-type_N"/>
</dbReference>
<dbReference type="GO" id="GO:0003700">
    <property type="term" value="F:DNA-binding transcription factor activity"/>
    <property type="evidence" value="ECO:0007669"/>
    <property type="project" value="InterPro"/>
</dbReference>
<evidence type="ECO:0000313" key="5">
    <source>
        <dbReference type="EMBL" id="NNH75975.1"/>
    </source>
</evidence>
<sequence>MDTDRADETMRLRSIGSAALLVDYASSRGLSTADVLRSTGIHAADLDDQTAEITLVQEITLIRNIVRGVEDEPGQGLLAGLMCHATSLGLLGFAIMSSPTLGHAIDIGLRHVDLTYTIANHTMRKVGDEVWIVRDDRLLPEEIRSFALERDLGAISTVQQDLMSIKPPVLRVQVALRAHPIYEMFGAVLGVDDIRFDADQSIMVFTRSALNLPLPQANIAVARYYEQQCEELIERRRSRIGVSGQVRKLLIRRGGVADQSHVAADLDVSVRTLRRRLADEGTTFRELSNETIGMLAEELLVAGLTVEQVADRLGYSSVSAFGSAFRSWKGQSPGHFARNNRGRTTVRV</sequence>
<dbReference type="Pfam" id="PF12833">
    <property type="entry name" value="HTH_18"/>
    <property type="match status" value="1"/>
</dbReference>
<dbReference type="Proteomes" id="UP000586827">
    <property type="component" value="Unassembled WGS sequence"/>
</dbReference>
<dbReference type="SMART" id="SM00342">
    <property type="entry name" value="HTH_ARAC"/>
    <property type="match status" value="1"/>
</dbReference>
<organism evidence="5 6">
    <name type="scientific">Nocardia uniformis</name>
    <dbReference type="NCBI Taxonomy" id="53432"/>
    <lineage>
        <taxon>Bacteria</taxon>
        <taxon>Bacillati</taxon>
        <taxon>Actinomycetota</taxon>
        <taxon>Actinomycetes</taxon>
        <taxon>Mycobacteriales</taxon>
        <taxon>Nocardiaceae</taxon>
        <taxon>Nocardia</taxon>
    </lineage>
</organism>